<reference evidence="3" key="1">
    <citation type="submission" date="2022-11" db="UniProtKB">
        <authorList>
            <consortium name="WormBaseParasite"/>
        </authorList>
    </citation>
    <scope>IDENTIFICATION</scope>
</reference>
<dbReference type="WBParaSite" id="nRc.2.0.1.t16044-RA">
    <property type="protein sequence ID" value="nRc.2.0.1.t16044-RA"/>
    <property type="gene ID" value="nRc.2.0.1.g16044"/>
</dbReference>
<evidence type="ECO:0000313" key="2">
    <source>
        <dbReference type="Proteomes" id="UP000887565"/>
    </source>
</evidence>
<protein>
    <submittedName>
        <fullName evidence="3">Uncharacterized protein</fullName>
    </submittedName>
</protein>
<dbReference type="AlphaFoldDB" id="A0A915IRM5"/>
<sequence length="73" mass="8758">MRQQKETMDQSKASENHSPALEVTYVERAGRERIQKRVVFVVGQRRWRFKRAIPGQNRNQCQNTDNEKQRVEE</sequence>
<evidence type="ECO:0000313" key="3">
    <source>
        <dbReference type="WBParaSite" id="nRc.2.0.1.t16044-RA"/>
    </source>
</evidence>
<evidence type="ECO:0000256" key="1">
    <source>
        <dbReference type="SAM" id="MobiDB-lite"/>
    </source>
</evidence>
<proteinExistence type="predicted"/>
<organism evidence="2 3">
    <name type="scientific">Romanomermis culicivorax</name>
    <name type="common">Nematode worm</name>
    <dbReference type="NCBI Taxonomy" id="13658"/>
    <lineage>
        <taxon>Eukaryota</taxon>
        <taxon>Metazoa</taxon>
        <taxon>Ecdysozoa</taxon>
        <taxon>Nematoda</taxon>
        <taxon>Enoplea</taxon>
        <taxon>Dorylaimia</taxon>
        <taxon>Mermithida</taxon>
        <taxon>Mermithoidea</taxon>
        <taxon>Mermithidae</taxon>
        <taxon>Romanomermis</taxon>
    </lineage>
</organism>
<name>A0A915IRM5_ROMCU</name>
<accession>A0A915IRM5</accession>
<keyword evidence="2" id="KW-1185">Reference proteome</keyword>
<feature type="region of interest" description="Disordered" evidence="1">
    <location>
        <begin position="54"/>
        <end position="73"/>
    </location>
</feature>
<dbReference type="Proteomes" id="UP000887565">
    <property type="component" value="Unplaced"/>
</dbReference>